<protein>
    <recommendedName>
        <fullName evidence="1">DUF5672 domain-containing protein</fullName>
    </recommendedName>
</protein>
<dbReference type="EMBL" id="MHWT01000011">
    <property type="protein sequence ID" value="OHB12778.1"/>
    <property type="molecule type" value="Genomic_DNA"/>
</dbReference>
<dbReference type="Proteomes" id="UP000176558">
    <property type="component" value="Unassembled WGS sequence"/>
</dbReference>
<sequence>MKKHLPNVTLITFDCVNLKQTLVAADICEREFSFGAVKILSSIPSDDPRVVPVPELLNDWQKYSLYYISEVGKFVDTKYALFFHPDAFIANPAAWDPDFLKYDYIGAPWYQFGKPMIGSGGFSIRSKRLLDYYVKNYKKIGGSYHPEDLWVCEIARPYLEKEGMVFAPIEIASRFSIEGNNRGVVWNGQFGWHGQRSTDMSKWFEKNPEYKEVFQQKFDNFTEFMHKYPVYDGTVHVFMSKPIQVENYKKLAIGEKNYDCKLDMDLLGLDEIKPGHKIVYRLFRISLEKVGIQTFERVVKKVENFSSKKDLLSAYPDIKITPSFHLPKWKQKLGIILGNIIYPTKTSYTLFWFKELEKRLDGVTHLDV</sequence>
<dbReference type="Pfam" id="PF18922">
    <property type="entry name" value="DUF5672"/>
    <property type="match status" value="1"/>
</dbReference>
<evidence type="ECO:0000313" key="3">
    <source>
        <dbReference type="Proteomes" id="UP000176558"/>
    </source>
</evidence>
<proteinExistence type="predicted"/>
<dbReference type="InterPro" id="IPR043729">
    <property type="entry name" value="DUF5672"/>
</dbReference>
<evidence type="ECO:0000313" key="2">
    <source>
        <dbReference type="EMBL" id="OHB12778.1"/>
    </source>
</evidence>
<accession>A0A1G2UTU0</accession>
<dbReference type="AlphaFoldDB" id="A0A1G2UTU0"/>
<gene>
    <name evidence="2" type="ORF">A3G99_01355</name>
</gene>
<feature type="domain" description="DUF5672" evidence="1">
    <location>
        <begin position="58"/>
        <end position="182"/>
    </location>
</feature>
<organism evidence="2 3">
    <name type="scientific">Candidatus Zambryskibacteria bacterium RIFCSPLOWO2_12_FULL_39_23</name>
    <dbReference type="NCBI Taxonomy" id="1802776"/>
    <lineage>
        <taxon>Bacteria</taxon>
        <taxon>Candidatus Zambryskiibacteriota</taxon>
    </lineage>
</organism>
<comment type="caution">
    <text evidence="2">The sequence shown here is derived from an EMBL/GenBank/DDBJ whole genome shotgun (WGS) entry which is preliminary data.</text>
</comment>
<reference evidence="2 3" key="1">
    <citation type="journal article" date="2016" name="Nat. Commun.">
        <title>Thousands of microbial genomes shed light on interconnected biogeochemical processes in an aquifer system.</title>
        <authorList>
            <person name="Anantharaman K."/>
            <person name="Brown C.T."/>
            <person name="Hug L.A."/>
            <person name="Sharon I."/>
            <person name="Castelle C.J."/>
            <person name="Probst A.J."/>
            <person name="Thomas B.C."/>
            <person name="Singh A."/>
            <person name="Wilkins M.J."/>
            <person name="Karaoz U."/>
            <person name="Brodie E.L."/>
            <person name="Williams K.H."/>
            <person name="Hubbard S.S."/>
            <person name="Banfield J.F."/>
        </authorList>
    </citation>
    <scope>NUCLEOTIDE SEQUENCE [LARGE SCALE GENOMIC DNA]</scope>
</reference>
<name>A0A1G2UTU0_9BACT</name>
<evidence type="ECO:0000259" key="1">
    <source>
        <dbReference type="Pfam" id="PF18922"/>
    </source>
</evidence>